<reference evidence="1 2" key="1">
    <citation type="journal article" date="2019" name="PLoS ONE">
        <title>Comparative genome analysis indicates high evolutionary potential of pathogenicity genes in Colletotrichum tanaceti.</title>
        <authorList>
            <person name="Lelwala R.V."/>
            <person name="Korhonen P.K."/>
            <person name="Young N.D."/>
            <person name="Scott J.B."/>
            <person name="Ades P.A."/>
            <person name="Gasser R.B."/>
            <person name="Taylor P.W.J."/>
        </authorList>
    </citation>
    <scope>NUCLEOTIDE SEQUENCE [LARGE SCALE GENOMIC DNA]</scope>
    <source>
        <strain evidence="1">BRIP57314</strain>
    </source>
</reference>
<dbReference type="STRING" id="1306861.A0A4U6XRB6"/>
<dbReference type="PANTHER" id="PTHR35205">
    <property type="entry name" value="NB-ARC AND TPR DOMAIN PROTEIN"/>
    <property type="match status" value="1"/>
</dbReference>
<protein>
    <submittedName>
        <fullName evidence="1">Uncharacterized protein</fullName>
    </submittedName>
</protein>
<dbReference type="Proteomes" id="UP000310108">
    <property type="component" value="Unassembled WGS sequence"/>
</dbReference>
<keyword evidence="2" id="KW-1185">Reference proteome</keyword>
<sequence>MRSVDTSWLMVFDNAEASELLHRYWPACGHGSILITTQDRKMTHRSRSEVKLFTLTVEEGSYLLLRQLPEKTKSQEAAEKLSRDISKEVGGLPLLLVGLAGHIIDSHASLPQTLQDMQQPWSGNDSIIASLSPESATFQYQRPIHMAFNVSVSRLPAVALSVLQIMSMLSPDSINENLVAVDISDRGLGVLGGQGRSRYARARRRMLD</sequence>
<dbReference type="AlphaFoldDB" id="A0A4U6XRB6"/>
<evidence type="ECO:0000313" key="2">
    <source>
        <dbReference type="Proteomes" id="UP000310108"/>
    </source>
</evidence>
<dbReference type="InterPro" id="IPR027417">
    <property type="entry name" value="P-loop_NTPase"/>
</dbReference>
<accession>A0A4U6XRB6</accession>
<evidence type="ECO:0000313" key="1">
    <source>
        <dbReference type="EMBL" id="TKW58374.1"/>
    </source>
</evidence>
<dbReference type="SUPFAM" id="SSF52540">
    <property type="entry name" value="P-loop containing nucleoside triphosphate hydrolases"/>
    <property type="match status" value="1"/>
</dbReference>
<dbReference type="OrthoDB" id="6161812at2759"/>
<name>A0A4U6XRB6_9PEZI</name>
<proteinExistence type="predicted"/>
<dbReference type="EMBL" id="PJEX01000026">
    <property type="protein sequence ID" value="TKW58374.1"/>
    <property type="molecule type" value="Genomic_DNA"/>
</dbReference>
<organism evidence="1 2">
    <name type="scientific">Colletotrichum tanaceti</name>
    <dbReference type="NCBI Taxonomy" id="1306861"/>
    <lineage>
        <taxon>Eukaryota</taxon>
        <taxon>Fungi</taxon>
        <taxon>Dikarya</taxon>
        <taxon>Ascomycota</taxon>
        <taxon>Pezizomycotina</taxon>
        <taxon>Sordariomycetes</taxon>
        <taxon>Hypocreomycetidae</taxon>
        <taxon>Glomerellales</taxon>
        <taxon>Glomerellaceae</taxon>
        <taxon>Colletotrichum</taxon>
        <taxon>Colletotrichum destructivum species complex</taxon>
    </lineage>
</organism>
<comment type="caution">
    <text evidence="1">The sequence shown here is derived from an EMBL/GenBank/DDBJ whole genome shotgun (WGS) entry which is preliminary data.</text>
</comment>
<gene>
    <name evidence="1" type="ORF">CTA1_5188</name>
</gene>
<dbReference type="PANTHER" id="PTHR35205:SF1">
    <property type="entry name" value="ZU5 DOMAIN-CONTAINING PROTEIN"/>
    <property type="match status" value="1"/>
</dbReference>